<keyword evidence="2" id="KW-1185">Reference proteome</keyword>
<organism evidence="1 2">
    <name type="scientific">Glomus cerebriforme</name>
    <dbReference type="NCBI Taxonomy" id="658196"/>
    <lineage>
        <taxon>Eukaryota</taxon>
        <taxon>Fungi</taxon>
        <taxon>Fungi incertae sedis</taxon>
        <taxon>Mucoromycota</taxon>
        <taxon>Glomeromycotina</taxon>
        <taxon>Glomeromycetes</taxon>
        <taxon>Glomerales</taxon>
        <taxon>Glomeraceae</taxon>
        <taxon>Glomus</taxon>
    </lineage>
</organism>
<proteinExistence type="predicted"/>
<evidence type="ECO:0000313" key="1">
    <source>
        <dbReference type="EMBL" id="RIA83897.1"/>
    </source>
</evidence>
<dbReference type="Proteomes" id="UP000265703">
    <property type="component" value="Unassembled WGS sequence"/>
</dbReference>
<name>A0A397SIU1_9GLOM</name>
<dbReference type="EMBL" id="QKYT01000535">
    <property type="protein sequence ID" value="RIA83897.1"/>
    <property type="molecule type" value="Genomic_DNA"/>
</dbReference>
<accession>A0A397SIU1</accession>
<protein>
    <submittedName>
        <fullName evidence="1">Uncharacterized protein</fullName>
    </submittedName>
</protein>
<evidence type="ECO:0000313" key="2">
    <source>
        <dbReference type="Proteomes" id="UP000265703"/>
    </source>
</evidence>
<comment type="caution">
    <text evidence="1">The sequence shown here is derived from an EMBL/GenBank/DDBJ whole genome shotgun (WGS) entry which is preliminary data.</text>
</comment>
<sequence>MSRVNHRTIHWNPDRNDIIIGHSTNQQLNLYDSASTTTMEHWIYFHPNQIASPNTSRRLTPYIIPCPGCNLHTNEAIDKRPLCSIIYPTHLLHKIHLHPKSYTPLT</sequence>
<reference evidence="1 2" key="1">
    <citation type="submission" date="2018-06" db="EMBL/GenBank/DDBJ databases">
        <title>Comparative genomics reveals the genomic features of Rhizophagus irregularis, R. cerebriforme, R. diaphanum and Gigaspora rosea, and their symbiotic lifestyle signature.</title>
        <authorList>
            <person name="Morin E."/>
            <person name="San Clemente H."/>
            <person name="Chen E.C.H."/>
            <person name="De La Providencia I."/>
            <person name="Hainaut M."/>
            <person name="Kuo A."/>
            <person name="Kohler A."/>
            <person name="Murat C."/>
            <person name="Tang N."/>
            <person name="Roy S."/>
            <person name="Loubradou J."/>
            <person name="Henrissat B."/>
            <person name="Grigoriev I.V."/>
            <person name="Corradi N."/>
            <person name="Roux C."/>
            <person name="Martin F.M."/>
        </authorList>
    </citation>
    <scope>NUCLEOTIDE SEQUENCE [LARGE SCALE GENOMIC DNA]</scope>
    <source>
        <strain evidence="1 2">DAOM 227022</strain>
    </source>
</reference>
<dbReference type="AlphaFoldDB" id="A0A397SIU1"/>
<gene>
    <name evidence="1" type="ORF">C1645_833101</name>
</gene>